<sequence length="58" mass="6947">MNIKRNINDKIKRVLNKMPYVKTIYKQSTNCIYPNGHYNSPVFMLLPKKRTTFCVNLR</sequence>
<keyword evidence="2" id="KW-1185">Reference proteome</keyword>
<reference evidence="2" key="1">
    <citation type="submission" date="2016-11" db="EMBL/GenBank/DDBJ databases">
        <authorList>
            <person name="Varghese N."/>
            <person name="Submissions S."/>
        </authorList>
    </citation>
    <scope>NUCLEOTIDE SEQUENCE [LARGE SCALE GENOMIC DNA]</scope>
    <source>
        <strain evidence="2">DSM 3661</strain>
    </source>
</reference>
<evidence type="ECO:0000313" key="2">
    <source>
        <dbReference type="Proteomes" id="UP000184260"/>
    </source>
</evidence>
<dbReference type="EMBL" id="FRBU01000009">
    <property type="protein sequence ID" value="SHL54022.1"/>
    <property type="molecule type" value="Genomic_DNA"/>
</dbReference>
<accession>A0A1M7BG78</accession>
<proteinExistence type="predicted"/>
<name>A0A1M7BG78_9FLAO</name>
<evidence type="ECO:0000313" key="1">
    <source>
        <dbReference type="EMBL" id="SHL54022.1"/>
    </source>
</evidence>
<gene>
    <name evidence="1" type="ORF">SAMN05443669_10091</name>
</gene>
<dbReference type="STRING" id="69322.SAMN05443669_10091"/>
<dbReference type="AlphaFoldDB" id="A0A1M7BG78"/>
<protein>
    <submittedName>
        <fullName evidence="1">Uncharacterized protein</fullName>
    </submittedName>
</protein>
<dbReference type="Proteomes" id="UP000184260">
    <property type="component" value="Unassembled WGS sequence"/>
</dbReference>
<organism evidence="1 2">
    <name type="scientific">Flavobacterium xanthum</name>
    <dbReference type="NCBI Taxonomy" id="69322"/>
    <lineage>
        <taxon>Bacteria</taxon>
        <taxon>Pseudomonadati</taxon>
        <taxon>Bacteroidota</taxon>
        <taxon>Flavobacteriia</taxon>
        <taxon>Flavobacteriales</taxon>
        <taxon>Flavobacteriaceae</taxon>
        <taxon>Flavobacterium</taxon>
    </lineage>
</organism>